<reference evidence="3" key="1">
    <citation type="submission" date="2021-06" db="EMBL/GenBank/DDBJ databases">
        <authorList>
            <person name="Kallberg Y."/>
            <person name="Tangrot J."/>
            <person name="Rosling A."/>
        </authorList>
    </citation>
    <scope>NUCLEOTIDE SEQUENCE</scope>
    <source>
        <strain evidence="3">IN212</strain>
    </source>
</reference>
<feature type="region of interest" description="Disordered" evidence="2">
    <location>
        <begin position="302"/>
        <end position="374"/>
    </location>
</feature>
<name>A0A9N9AS21_9GLOM</name>
<evidence type="ECO:0000256" key="2">
    <source>
        <dbReference type="SAM" id="MobiDB-lite"/>
    </source>
</evidence>
<organism evidence="3 4">
    <name type="scientific">Racocetra fulgida</name>
    <dbReference type="NCBI Taxonomy" id="60492"/>
    <lineage>
        <taxon>Eukaryota</taxon>
        <taxon>Fungi</taxon>
        <taxon>Fungi incertae sedis</taxon>
        <taxon>Mucoromycota</taxon>
        <taxon>Glomeromycotina</taxon>
        <taxon>Glomeromycetes</taxon>
        <taxon>Diversisporales</taxon>
        <taxon>Gigasporaceae</taxon>
        <taxon>Racocetra</taxon>
    </lineage>
</organism>
<dbReference type="Gene3D" id="1.10.287.1490">
    <property type="match status" value="1"/>
</dbReference>
<keyword evidence="4" id="KW-1185">Reference proteome</keyword>
<comment type="caution">
    <text evidence="3">The sequence shown here is derived from an EMBL/GenBank/DDBJ whole genome shotgun (WGS) entry which is preliminary data.</text>
</comment>
<dbReference type="Proteomes" id="UP000789396">
    <property type="component" value="Unassembled WGS sequence"/>
</dbReference>
<sequence length="469" mass="54553">MTLNLKELNILVCKKNSKSETRLYAVGIAPQIRQQRLRELEAELKETKENLELAAQVGQGLIEINGNLNREIERLNKDIEKKLEEKLAEVRKEIDNEIGAEVAKKDAEITLLARQMEELQEENRRLQTERDEFEMSFLRGAGEVAASNERIKFLESELEKRDNESENLKKINEKRAREITELKKEKEDLTKKLADAEEKLANQDAILRRRQQENRDLVNERDNLKEKNSELNDYCLKQHNQLNSLTENYNKLQDENEELKRELVSRSARPSFSSEASSRTLSLYGSDRDFKEIRDYFYDEVKRNEKSSTTPDESHSEKETKSRQNSAPGDRGRGRGNFKRPSVSDYEGSHSDSNRHPQRQASDESSYYAESPTNSMLIEDTASTSYLDDLLKESKELVGEQEIEIRKLKKQIAELEKNAKADKERIDELRKNNNEAYQRTNELNQKLADNSQDEKIAEQRKIIIQALLD</sequence>
<feature type="region of interest" description="Disordered" evidence="2">
    <location>
        <begin position="261"/>
        <end position="280"/>
    </location>
</feature>
<evidence type="ECO:0000313" key="3">
    <source>
        <dbReference type="EMBL" id="CAG8540619.1"/>
    </source>
</evidence>
<accession>A0A9N9AS21</accession>
<dbReference type="OrthoDB" id="10547976at2759"/>
<evidence type="ECO:0000256" key="1">
    <source>
        <dbReference type="SAM" id="Coils"/>
    </source>
</evidence>
<dbReference type="AlphaFoldDB" id="A0A9N9AS21"/>
<feature type="compositionally biased region" description="Basic and acidic residues" evidence="2">
    <location>
        <begin position="302"/>
        <end position="322"/>
    </location>
</feature>
<proteinExistence type="predicted"/>
<protein>
    <submittedName>
        <fullName evidence="3">14675_t:CDS:1</fullName>
    </submittedName>
</protein>
<feature type="coiled-coil region" evidence="1">
    <location>
        <begin position="391"/>
        <end position="446"/>
    </location>
</feature>
<gene>
    <name evidence="3" type="ORF">RFULGI_LOCUS4206</name>
</gene>
<evidence type="ECO:0000313" key="4">
    <source>
        <dbReference type="Proteomes" id="UP000789396"/>
    </source>
</evidence>
<keyword evidence="1" id="KW-0175">Coiled coil</keyword>
<dbReference type="EMBL" id="CAJVPZ010004073">
    <property type="protein sequence ID" value="CAG8540619.1"/>
    <property type="molecule type" value="Genomic_DNA"/>
</dbReference>
<feature type="compositionally biased region" description="Low complexity" evidence="2">
    <location>
        <begin position="265"/>
        <end position="279"/>
    </location>
</feature>